<feature type="region of interest" description="Disordered" evidence="2">
    <location>
        <begin position="2339"/>
        <end position="2488"/>
    </location>
</feature>
<dbReference type="Gene3D" id="1.20.1310.20">
    <property type="entry name" value="Duffy-antigen binding domain"/>
    <property type="match status" value="4"/>
</dbReference>
<dbReference type="OrthoDB" id="379146at2759"/>
<dbReference type="FunFam" id="1.20.58.1930:FF:000001">
    <property type="entry name" value="Erythrocyte membrane protein 1, PfEMP1"/>
    <property type="match status" value="1"/>
</dbReference>
<dbReference type="Gene3D" id="1.20.58.1930">
    <property type="match status" value="2"/>
</dbReference>
<feature type="compositionally biased region" description="Basic residues" evidence="2">
    <location>
        <begin position="726"/>
        <end position="737"/>
    </location>
</feature>
<feature type="domain" description="Duffy-antigen binding" evidence="4">
    <location>
        <begin position="128"/>
        <end position="305"/>
    </location>
</feature>
<feature type="domain" description="Cysteine-rich interdomain region 1 gamma" evidence="7">
    <location>
        <begin position="1630"/>
        <end position="1676"/>
    </location>
</feature>
<feature type="domain" description="Duffy-binding-like" evidence="3">
    <location>
        <begin position="567"/>
        <end position="713"/>
    </location>
</feature>
<feature type="compositionally biased region" description="Acidic residues" evidence="2">
    <location>
        <begin position="2377"/>
        <end position="2459"/>
    </location>
</feature>
<dbReference type="InterPro" id="IPR029210">
    <property type="entry name" value="PfEMP1_NTS"/>
</dbReference>
<feature type="domain" description="Plasmodium falciparum erythrocyte membrane protein 1 acidic terminal segment" evidence="5">
    <location>
        <begin position="2493"/>
        <end position="2892"/>
    </location>
</feature>
<evidence type="ECO:0000313" key="10">
    <source>
        <dbReference type="Proteomes" id="UP000030688"/>
    </source>
</evidence>
<evidence type="ECO:0000259" key="5">
    <source>
        <dbReference type="Pfam" id="PF15445"/>
    </source>
</evidence>
<feature type="domain" description="Cysteine-rich interdomain region 1 gamma" evidence="7">
    <location>
        <begin position="501"/>
        <end position="551"/>
    </location>
</feature>
<dbReference type="InterPro" id="IPR004258">
    <property type="entry name" value="DBL"/>
</dbReference>
<feature type="compositionally biased region" description="Polar residues" evidence="2">
    <location>
        <begin position="1841"/>
        <end position="1855"/>
    </location>
</feature>
<evidence type="ECO:0000259" key="7">
    <source>
        <dbReference type="Pfam" id="PF18562"/>
    </source>
</evidence>
<organism evidence="9 10">
    <name type="scientific">Plasmodium falciparum (isolate 7G8)</name>
    <dbReference type="NCBI Taxonomy" id="57266"/>
    <lineage>
        <taxon>Eukaryota</taxon>
        <taxon>Sar</taxon>
        <taxon>Alveolata</taxon>
        <taxon>Apicomplexa</taxon>
        <taxon>Aconoidasida</taxon>
        <taxon>Haemosporida</taxon>
        <taxon>Plasmodiidae</taxon>
        <taxon>Plasmodium</taxon>
        <taxon>Plasmodium (Laverania)</taxon>
    </lineage>
</organism>
<dbReference type="Gene3D" id="1.10.1900.40">
    <property type="entry name" value="Acidic terminal segments, variant surface antigen of PfEMP1"/>
    <property type="match status" value="2"/>
</dbReference>
<dbReference type="Pfam" id="PF22672">
    <property type="entry name" value="DBL_C"/>
    <property type="match status" value="2"/>
</dbReference>
<feature type="coiled-coil region" evidence="1">
    <location>
        <begin position="935"/>
        <end position="962"/>
    </location>
</feature>
<feature type="compositionally biased region" description="Pro residues" evidence="2">
    <location>
        <begin position="2467"/>
        <end position="2481"/>
    </location>
</feature>
<feature type="compositionally biased region" description="Basic and acidic residues" evidence="2">
    <location>
        <begin position="1892"/>
        <end position="1919"/>
    </location>
</feature>
<feature type="domain" description="Duffy-binding-like" evidence="8">
    <location>
        <begin position="1439"/>
        <end position="1583"/>
    </location>
</feature>
<feature type="region of interest" description="Disordered" evidence="2">
    <location>
        <begin position="707"/>
        <end position="737"/>
    </location>
</feature>
<dbReference type="Pfam" id="PF03011">
    <property type="entry name" value="PFEMP"/>
    <property type="match status" value="2"/>
</dbReference>
<accession>W7FEX8</accession>
<dbReference type="EMBL" id="KE123577">
    <property type="protein sequence ID" value="EUR82115.1"/>
    <property type="molecule type" value="Genomic_DNA"/>
</dbReference>
<feature type="domain" description="Plasmodium falciparum erythrocyte membrane protein-1 N-terminal segment" evidence="6">
    <location>
        <begin position="21"/>
        <end position="55"/>
    </location>
</feature>
<dbReference type="InterPro" id="IPR029211">
    <property type="entry name" value="PfEMP1_ATS"/>
</dbReference>
<dbReference type="Pfam" id="PF18562">
    <property type="entry name" value="CIDR1_gamma"/>
    <property type="match status" value="2"/>
</dbReference>
<dbReference type="InterPro" id="IPR041480">
    <property type="entry name" value="CIDR1_gamma"/>
</dbReference>
<evidence type="ECO:0000259" key="6">
    <source>
        <dbReference type="Pfam" id="PF15447"/>
    </source>
</evidence>
<dbReference type="Pfam" id="PF15447">
    <property type="entry name" value="NTS"/>
    <property type="match status" value="1"/>
</dbReference>
<evidence type="ECO:0000259" key="3">
    <source>
        <dbReference type="Pfam" id="PF03011"/>
    </source>
</evidence>
<dbReference type="VEuPathDB" id="PlasmoDB:Pf7G8_050005500"/>
<evidence type="ECO:0008006" key="11">
    <source>
        <dbReference type="Google" id="ProtNLM"/>
    </source>
</evidence>
<feature type="domain" description="Duffy-binding-like" evidence="8">
    <location>
        <begin position="309"/>
        <end position="457"/>
    </location>
</feature>
<dbReference type="FunFam" id="1.10.1900.40:FF:000001">
    <property type="entry name" value="Erythrocyte membrane protein 1"/>
    <property type="match status" value="1"/>
</dbReference>
<dbReference type="InterPro" id="IPR008602">
    <property type="entry name" value="Duffy-antigen-binding"/>
</dbReference>
<dbReference type="Pfam" id="PF15445">
    <property type="entry name" value="ATS"/>
    <property type="match status" value="1"/>
</dbReference>
<feature type="domain" description="Duffy-antigen binding" evidence="4">
    <location>
        <begin position="841"/>
        <end position="1058"/>
    </location>
</feature>
<dbReference type="Gene3D" id="1.20.58.830">
    <property type="match status" value="4"/>
</dbReference>
<feature type="domain" description="Duffy-antigen binding" evidence="4">
    <location>
        <begin position="1998"/>
        <end position="2179"/>
    </location>
</feature>
<name>W7FEX8_PLAF8</name>
<dbReference type="InterPro" id="IPR054595">
    <property type="entry name" value="DBL_C"/>
</dbReference>
<dbReference type="Pfam" id="PF05424">
    <property type="entry name" value="Duffy_binding"/>
    <property type="match status" value="4"/>
</dbReference>
<reference evidence="9 10" key="2">
    <citation type="submission" date="2013-02" db="EMBL/GenBank/DDBJ databases">
        <title>The Genome Sequence of Plasmodium falciparum 7G8.</title>
        <authorList>
            <consortium name="The Broad Institute Genome Sequencing Platform"/>
            <consortium name="The Broad Institute Genome Sequencing Center for Infectious Disease"/>
            <person name="Neafsey D."/>
            <person name="Cheeseman I."/>
            <person name="Volkman S."/>
            <person name="Adams J."/>
            <person name="Walker B."/>
            <person name="Young S.K."/>
            <person name="Zeng Q."/>
            <person name="Gargeya S."/>
            <person name="Fitzgerald M."/>
            <person name="Haas B."/>
            <person name="Abouelleil A."/>
            <person name="Alvarado L."/>
            <person name="Arachchi H.M."/>
            <person name="Berlin A.M."/>
            <person name="Chapman S.B."/>
            <person name="Dewar J."/>
            <person name="Goldberg J."/>
            <person name="Griggs A."/>
            <person name="Gujja S."/>
            <person name="Hansen M."/>
            <person name="Howarth C."/>
            <person name="Imamovic A."/>
            <person name="Larimer J."/>
            <person name="McCowan C."/>
            <person name="Murphy C."/>
            <person name="Neiman D."/>
            <person name="Pearson M."/>
            <person name="Priest M."/>
            <person name="Roberts A."/>
            <person name="Saif S."/>
            <person name="Shea T."/>
            <person name="Sisk P."/>
            <person name="Sykes S."/>
            <person name="Wortman J."/>
            <person name="Nusbaum C."/>
            <person name="Birren B."/>
        </authorList>
    </citation>
    <scope>NUCLEOTIDE SEQUENCE [LARGE SCALE GENOMIC DNA]</scope>
    <source>
        <strain evidence="9 10">7G8</strain>
    </source>
</reference>
<dbReference type="InterPro" id="IPR044932">
    <property type="entry name" value="PfEMP1_ATS_sf"/>
</dbReference>
<dbReference type="InterPro" id="IPR042202">
    <property type="entry name" value="Duffy-ag-bd_sf"/>
</dbReference>
<evidence type="ECO:0000259" key="8">
    <source>
        <dbReference type="Pfam" id="PF22672"/>
    </source>
</evidence>
<feature type="domain" description="Duffy-antigen binding" evidence="4">
    <location>
        <begin position="1227"/>
        <end position="1396"/>
    </location>
</feature>
<evidence type="ECO:0000256" key="1">
    <source>
        <dbReference type="SAM" id="Coils"/>
    </source>
</evidence>
<feature type="compositionally biased region" description="Pro residues" evidence="2">
    <location>
        <begin position="1860"/>
        <end position="1873"/>
    </location>
</feature>
<sequence length="2892" mass="333852">MGSANSTVGTKIVSTNESEKSARNVLDVLAQNIRIEAEKNAQKYERFLKGELQKAEFRGAHTETVGVKKYSYSTPCYLDRKWNTNLLHNKVKDRDPCDGRNQRRFDENEGFECSKSRIKGNENKNDVGSCAPPRRRHICDKNLEALNESNTKNTHDLLGNVLVTAKYEGESIVNNHPHKGTSDVCTALARSFADIGDIVRGTDMFLGNNKEKEKIEKSLQNIFQNIKQNNNTLENLTDKQIREYWWALNRKDVWKALTCSAPYGANYYRKYSNRTMDFTSQGQCGHKETERDLPTNLDYVPQFLRWLNEWVEEFCRIKNIKIGNIKKSCTGESNNKHCSREGYDCNKTNLRLNEIFMDLECPRCADDCKSYETWVENKKKEFNKQKKKYEKEMDDTEKPDNKENGIYNKKFYDELKSSYKTVNSFFELLNKGPICQNIDKKIPMDYNNTEKTFSRAEHCKSCPMLGITCKGGQCNSLNEIKCPNIQAIPNIKTYKIKKPIDINMLVNNNKKKEISADLKRYFNDCDLFKKLEEQKWNCEYKCNLDVCELQNFPNGIDDEKVMLIGVLIKRWFVYFLTDYSKIKENLNHCINKEKNEVVCIKDCYKNCECVEKWITKKREEWQNIKDGYIKQYISKDEDVSSKLKTFLQQELFTNYVKSALDKDEKLDNMNESDGCNIPNKSNGKSCKKKDVITILLNRLEDKITTCKTQHDESRNKDSCNTSPKPLPRRRHHHRRPRLRLPLRHRRRRLRSDQHFVVGEEEVKETAVELPDETEVVEETVAEVTEVDGGSPTTPEVEPPCDIVEEHFKRKYDKNGGIESCNPKNYNGWTCQTDKFENGHSGACMPPRRQKLCVINLEHLTGNTTVDLREAFIKCAAAETFLSWQYYKSKNGGSKLEKELESGIIPEDFKRQMFYTFGDFRDFLFGTDISKNSGNIGKVNENINRVINNNKGLEKENDKSKRETWWKAYGPHIWHGMLCALTYKENGAKGIDAKIEQNKDLKGALLDDSGNKPKKPQYQYNSVKFSDNRNGPDLETFAKRPQFLRWFTEWGDEFCRERKKKEDEVKSKCTSDYEGCEKYKNKSNCGKACKEYEDYITEKKKQYNTQKEKFDTDKNKGNEEYENYTGKESHEYLKDKCIKSSCDCMDKVKEIPDYWEKPHKTYDTLSLQKKCSCPPPPCEIVDDILGDKSSKGYVEGCKTKYKTPRSEWECGKSSGEGGKGGNEDGDVVCIPPRRQRLYLGNLKTLAEGATQDDLRTAFIETAAIETFFSWHEFKKEKEREYKEQNEETYLIEQKKTMDKVLQEKLEKGDIDDEFKRQMFYTFGDYRDIFFGKDISNNMDTINQNISAVFSDNGGKNSAGKDREKWWKNYGPDIWEGMLCALSYDTETKKKKEKVQRALMGDSNKNKNTYDEVTFKGGLGADNTKLTEFVTRPQYFRWLEEWGEEFCRKRTYNLEKIEKDCRASNGQNHCDDDGFDCDEMGPNERRNFETLKCPSCAISCKSYKKWISRKKDEYDKQKEKYKNKIENAKKNSSKIYDENFVKTLDQKYNSIDSFLENLKEGPCCSSNVGDTNINFKDTHETFKHADYCSPCPVVEVKCKNGYCSNDTQQKCEDKTITTKDIKNNEDSIEKGDMLVSYNSTKEFSDELKNCCKGKSIFEGLKKDEWTCKYTCGLDICELISSDGKKGDKKKILIRALFKRWLETFLEDYNKIKDKISYCTKNGEGSKCIKGCKDKCDCVQKWIEQKKEEWKKIRERYFKRHNANDSDNSYSVKNFLEQGPFYSDVQKAIKPCKDLNEFEDLSECTVTDISEKGESRKKDVVECLLDKLKKQINECKEKHKSNGEECSQSPPNDTTPTSEDIPPDFPPPFCNVPPNPCSDQNGTNIVSVTQVAQEMQKEVHEKMLKRSVNERSPKGKGSKGDSSKSSLEGDLSLAKFTNGTKPSGLNNEKICDLDQNTHTNVQKNNRAYQYDGPCTGKNPGRFKIGTQWSFKDNVKKKTHPDAYMPQRREHMCTSNLENLDLSKEGLSNSSIASNSLLGDVLLAAKYEGLNIMNLYLQNNRKNSLNDENDKATVCRAMKYSFADIGDIIRGKDLWDLPDFKKLEEHLVKIFDKIKDNLDDSIKGKYTGTKHLELRADWWEANRDKLWEAMQCSLKDVNTSEGDCKYKSRDRVPVDDYIPQRLRWMTEWAEWYCKMQKEEYATLHSACRECKGGKCKNGDKNCTKCEEACTAYEVKIKPWRDQWEKIKEKYDKLYQKALNSAVTDDSKDEEDVVSFLKKLHKQNKDNKIYESAAGFIHQEAHISDCQKQTRFCKNPNGETPSSDEKDNDEEYAFSEKPYDHVEACACRPPSTPPKESLARSLPPAGPQQPVESDTVDTHVDDSDEEDSPPADDEDGDEDDEDAEDLEDADEDDDDVGSATASEDDEGEQVDGESETEEAEGEGDEDNAENDDNEDEEEEAEETVAEVTEAVPPQPAAPAPTKPQPLPSDNTSDILKTTIPFGIALALGSIAFLFMKKKSKSPVDLIRVLDIHKGDYGMPTLESKNRYIPYRSGPYKGKTYIYMEGDTSGDDDKYIWDLSSSDITSSESEYEEMDINDIYVPGSPKYKTLIEVILEPSKRDIPSNDIQPTNRFTDKEWSELKHDFISQYLPNTEPNTLYFDKPEEKPFITSIHDRDLYTGEEIDYNINMSTNSMDDPKYVSNNVYSGIDLINDTLSGNQHIDIYDEVLKRKENELFGTNYKKNTSNNSVARLTNSDPIMNQLDLLHTWLDRHRDMCEKWNKKEELLDKLNEQWNKDNDVGGDIPIDNRSLNTDVSIQIDMDDGKPKKEFTNMDTILDDMEDDIYYDVNDDENPFVDDIPMDHNKVDVPKKVHVEMKILNNTSNGSLEPEFPISDVWNI</sequence>
<reference evidence="10" key="1">
    <citation type="submission" date="2007-11" db="EMBL/GenBank/DDBJ databases">
        <authorList>
            <consortium name="The Broad Institute Genome Sequencing Platform"/>
            <person name="Volkman S.K."/>
            <person name="Daily J.P."/>
            <person name="Sarr O."/>
            <person name="Ndiaye D."/>
            <person name="Ndir O."/>
            <person name="Mboup S."/>
            <person name="Lukens A."/>
            <person name="Stange-Thomann N."/>
            <person name="Mauceli E."/>
            <person name="Gnerre S."/>
            <person name="Jaffe D."/>
            <person name="Zainoun J."/>
            <person name="Wiegand R.C."/>
            <person name="Birren B."/>
            <person name="Galagan J."/>
            <person name="Lander E."/>
            <person name="Wirth D.F."/>
        </authorList>
    </citation>
    <scope>NUCLEOTIDE SEQUENCE [LARGE SCALE GENOMIC DNA]</scope>
    <source>
        <strain evidence="10">7G8</strain>
    </source>
</reference>
<feature type="compositionally biased region" description="Polar residues" evidence="2">
    <location>
        <begin position="1875"/>
        <end position="1890"/>
    </location>
</feature>
<protein>
    <recommendedName>
        <fullName evidence="11">Erythrocyte membrane protein 1</fullName>
    </recommendedName>
</protein>
<gene>
    <name evidence="9" type="ORF">PFBG_00156</name>
</gene>
<dbReference type="FunFam" id="1.20.58.830:FF:000021">
    <property type="entry name" value="Erythrocyte membrane protein 1, PfEMP1"/>
    <property type="match status" value="1"/>
</dbReference>
<feature type="compositionally biased region" description="Basic and acidic residues" evidence="2">
    <location>
        <begin position="707"/>
        <end position="717"/>
    </location>
</feature>
<dbReference type="GO" id="GO:0046789">
    <property type="term" value="F:host cell surface receptor binding"/>
    <property type="evidence" value="ECO:0007669"/>
    <property type="project" value="InterPro"/>
</dbReference>
<dbReference type="Proteomes" id="UP000030688">
    <property type="component" value="Unassembled WGS sequence"/>
</dbReference>
<evidence type="ECO:0000313" key="9">
    <source>
        <dbReference type="EMBL" id="EUR82115.1"/>
    </source>
</evidence>
<keyword evidence="1" id="KW-0175">Coiled coil</keyword>
<evidence type="ECO:0000259" key="4">
    <source>
        <dbReference type="Pfam" id="PF05424"/>
    </source>
</evidence>
<dbReference type="SUPFAM" id="SSF140924">
    <property type="entry name" value="Duffy binding domain-like"/>
    <property type="match status" value="6"/>
</dbReference>
<evidence type="ECO:0000256" key="2">
    <source>
        <dbReference type="SAM" id="MobiDB-lite"/>
    </source>
</evidence>
<proteinExistence type="predicted"/>
<feature type="coiled-coil region" evidence="1">
    <location>
        <begin position="1505"/>
        <end position="1536"/>
    </location>
</feature>
<feature type="region of interest" description="Disordered" evidence="2">
    <location>
        <begin position="1003"/>
        <end position="1024"/>
    </location>
</feature>
<feature type="region of interest" description="Disordered" evidence="2">
    <location>
        <begin position="1835"/>
        <end position="1925"/>
    </location>
</feature>
<feature type="domain" description="Duffy-binding-like" evidence="3">
    <location>
        <begin position="1694"/>
        <end position="1839"/>
    </location>
</feature>
<dbReference type="GO" id="GO:0016020">
    <property type="term" value="C:membrane"/>
    <property type="evidence" value="ECO:0007669"/>
    <property type="project" value="InterPro"/>
</dbReference>
<dbReference type="FunFam" id="1.20.58.830:FF:000026">
    <property type="entry name" value="Erythrocyte membrane protein 1, PfEMP1"/>
    <property type="match status" value="1"/>
</dbReference>